<dbReference type="Gene3D" id="3.40.50.300">
    <property type="entry name" value="P-loop containing nucleotide triphosphate hydrolases"/>
    <property type="match status" value="1"/>
</dbReference>
<feature type="domain" description="Dynamin-type G" evidence="5">
    <location>
        <begin position="36"/>
        <end position="319"/>
    </location>
</feature>
<dbReference type="CDD" id="cd08771">
    <property type="entry name" value="DLP_1"/>
    <property type="match status" value="1"/>
</dbReference>
<protein>
    <submittedName>
        <fullName evidence="6">Interferon-induced GTP-binding protein Mx3</fullName>
    </submittedName>
</protein>
<dbReference type="PANTHER" id="PTHR11566">
    <property type="entry name" value="DYNAMIN"/>
    <property type="match status" value="1"/>
</dbReference>
<evidence type="ECO:0000256" key="2">
    <source>
        <dbReference type="ARBA" id="ARBA00023134"/>
    </source>
</evidence>
<reference evidence="6 7" key="1">
    <citation type="submission" date="2018-01" db="EMBL/GenBank/DDBJ databases">
        <title>Harnessing the power of phylogenomics to disentangle the directionality and signatures of interkingdom host jumping in the parasitic fungal genus Tolypocladium.</title>
        <authorList>
            <person name="Quandt C.A."/>
            <person name="Patterson W."/>
            <person name="Spatafora J.W."/>
        </authorList>
    </citation>
    <scope>NUCLEOTIDE SEQUENCE [LARGE SCALE GENOMIC DNA]</scope>
    <source>
        <strain evidence="6 7">NRBC 100945</strain>
    </source>
</reference>
<dbReference type="InterPro" id="IPR022812">
    <property type="entry name" value="Dynamin"/>
</dbReference>
<dbReference type="PANTHER" id="PTHR11566:SF149">
    <property type="entry name" value="GTPASE, PUTATIVE (AFU_ORTHOLOGUE AFUA_6G11890)-RELATED"/>
    <property type="match status" value="1"/>
</dbReference>
<dbReference type="GO" id="GO:0003924">
    <property type="term" value="F:GTPase activity"/>
    <property type="evidence" value="ECO:0007669"/>
    <property type="project" value="InterPro"/>
</dbReference>
<dbReference type="GO" id="GO:0016020">
    <property type="term" value="C:membrane"/>
    <property type="evidence" value="ECO:0007669"/>
    <property type="project" value="TreeGrafter"/>
</dbReference>
<dbReference type="Pfam" id="PF01031">
    <property type="entry name" value="Dynamin_M"/>
    <property type="match status" value="1"/>
</dbReference>
<dbReference type="InterPro" id="IPR045063">
    <property type="entry name" value="Dynamin_N"/>
</dbReference>
<dbReference type="Proteomes" id="UP000237481">
    <property type="component" value="Unassembled WGS sequence"/>
</dbReference>
<keyword evidence="7" id="KW-1185">Reference proteome</keyword>
<sequence>MDVSVDSNILDQLNTAEAKALHEITQRLSSYGVGQIVNLPQIVVVGEQSAGKSSVLEAISHVRFPVKGDVCTQFATELVLRRARETRVDISVKFANKSRPSQAIHRTGFREDDLPEIIRKAKECMGFSGTGREFSEDVLRVEIEGPNMYPLTLVDLPGLFHDTADPSMKVKETVDKLVESYMKQKSSIILVVITASNQLSNHVALRKVKEHDPQRGRTLGVITKPDLTKPDLTKPGHSEERTYIQVAKNQESANKLKLGWHVLRNKAEDEASLESRDDSEERFFQSTAWGSIPREDRGVVSLREKLSRILFDHIRSNMHSVIADIEGNLRERREELDRLGKPRSSHEEMRSFLLTIAGDFQRLARDGIYGRYSDVFFGSLDDEDCKLRAQLRNLNRVFDHVLLTRGSRQVIVANKGDNTVYDISPMYLSSFLERYAYDFPDPPIITVQDLNHQLQQQAAFNQGREFPGSPNMDLVIQLFQKQASPWKSIAEFHINQVTLVTKAFVEQLVRHLIGPGEASRRTEALLCAYVDPFFADKEELLRTKLEELLRPYMQGYALPLDIDFQMIASQRSMKRLANCFMKTLEEENPEVFKDKPLKKLTHKMVSDAISYNDNFDGGEFSTDKAIEMLEVFYDLSLRTFTDNVVNLAIEGCLICDIPDILTPAKVDRMSKETLSELAAESEDAQSRREHLQEEIEILRQGLEQCRRSLVGRPKQGSLGCGYSFGNTTNITTTKTSCNILL</sequence>
<dbReference type="GO" id="GO:0005525">
    <property type="term" value="F:GTP binding"/>
    <property type="evidence" value="ECO:0007669"/>
    <property type="project" value="InterPro"/>
</dbReference>
<dbReference type="GO" id="GO:0016559">
    <property type="term" value="P:peroxisome fission"/>
    <property type="evidence" value="ECO:0007669"/>
    <property type="project" value="TreeGrafter"/>
</dbReference>
<dbReference type="InterPro" id="IPR000375">
    <property type="entry name" value="Dynamin_stalk"/>
</dbReference>
<dbReference type="AlphaFoldDB" id="A0A2S4KU95"/>
<dbReference type="InterPro" id="IPR030381">
    <property type="entry name" value="G_DYNAMIN_dom"/>
</dbReference>
<gene>
    <name evidence="6" type="ORF">TPAR_06040</name>
</gene>
<dbReference type="GO" id="GO:0006897">
    <property type="term" value="P:endocytosis"/>
    <property type="evidence" value="ECO:0007669"/>
    <property type="project" value="TreeGrafter"/>
</dbReference>
<keyword evidence="3" id="KW-0175">Coiled coil</keyword>
<evidence type="ECO:0000256" key="1">
    <source>
        <dbReference type="ARBA" id="ARBA00022741"/>
    </source>
</evidence>
<dbReference type="SMART" id="SM00053">
    <property type="entry name" value="DYNc"/>
    <property type="match status" value="1"/>
</dbReference>
<evidence type="ECO:0000256" key="3">
    <source>
        <dbReference type="SAM" id="Coils"/>
    </source>
</evidence>
<name>A0A2S4KU95_9HYPO</name>
<feature type="coiled-coil region" evidence="3">
    <location>
        <begin position="674"/>
        <end position="708"/>
    </location>
</feature>
<evidence type="ECO:0000313" key="7">
    <source>
        <dbReference type="Proteomes" id="UP000237481"/>
    </source>
</evidence>
<evidence type="ECO:0000313" key="6">
    <source>
        <dbReference type="EMBL" id="POR33766.1"/>
    </source>
</evidence>
<dbReference type="OrthoDB" id="415706at2759"/>
<dbReference type="InterPro" id="IPR001401">
    <property type="entry name" value="Dynamin_GTPase"/>
</dbReference>
<dbReference type="PRINTS" id="PR00195">
    <property type="entry name" value="DYNAMIN"/>
</dbReference>
<dbReference type="SUPFAM" id="SSF52540">
    <property type="entry name" value="P-loop containing nucleoside triphosphate hydrolases"/>
    <property type="match status" value="1"/>
</dbReference>
<dbReference type="PROSITE" id="PS51718">
    <property type="entry name" value="G_DYNAMIN_2"/>
    <property type="match status" value="1"/>
</dbReference>
<dbReference type="GO" id="GO:0008017">
    <property type="term" value="F:microtubule binding"/>
    <property type="evidence" value="ECO:0007669"/>
    <property type="project" value="TreeGrafter"/>
</dbReference>
<organism evidence="6 7">
    <name type="scientific">Tolypocladium paradoxum</name>
    <dbReference type="NCBI Taxonomy" id="94208"/>
    <lineage>
        <taxon>Eukaryota</taxon>
        <taxon>Fungi</taxon>
        <taxon>Dikarya</taxon>
        <taxon>Ascomycota</taxon>
        <taxon>Pezizomycotina</taxon>
        <taxon>Sordariomycetes</taxon>
        <taxon>Hypocreomycetidae</taxon>
        <taxon>Hypocreales</taxon>
        <taxon>Ophiocordycipitaceae</taxon>
        <taxon>Tolypocladium</taxon>
    </lineage>
</organism>
<evidence type="ECO:0000259" key="4">
    <source>
        <dbReference type="PROSITE" id="PS51388"/>
    </source>
</evidence>
<accession>A0A2S4KU95</accession>
<comment type="caution">
    <text evidence="6">The sequence shown here is derived from an EMBL/GenBank/DDBJ whole genome shotgun (WGS) entry which is preliminary data.</text>
</comment>
<dbReference type="STRING" id="94208.A0A2S4KU95"/>
<keyword evidence="2" id="KW-0342">GTP-binding</keyword>
<dbReference type="EMBL" id="PKSG01000656">
    <property type="protein sequence ID" value="POR33766.1"/>
    <property type="molecule type" value="Genomic_DNA"/>
</dbReference>
<dbReference type="InterPro" id="IPR020850">
    <property type="entry name" value="GED_dom"/>
</dbReference>
<proteinExistence type="predicted"/>
<dbReference type="GO" id="GO:0048312">
    <property type="term" value="P:intracellular distribution of mitochondria"/>
    <property type="evidence" value="ECO:0007669"/>
    <property type="project" value="TreeGrafter"/>
</dbReference>
<evidence type="ECO:0000259" key="5">
    <source>
        <dbReference type="PROSITE" id="PS51718"/>
    </source>
</evidence>
<keyword evidence="1" id="KW-0547">Nucleotide-binding</keyword>
<dbReference type="Pfam" id="PF00350">
    <property type="entry name" value="Dynamin_N"/>
    <property type="match status" value="1"/>
</dbReference>
<feature type="domain" description="GED" evidence="4">
    <location>
        <begin position="622"/>
        <end position="713"/>
    </location>
</feature>
<dbReference type="PROSITE" id="PS51388">
    <property type="entry name" value="GED"/>
    <property type="match status" value="1"/>
</dbReference>
<dbReference type="GO" id="GO:0000266">
    <property type="term" value="P:mitochondrial fission"/>
    <property type="evidence" value="ECO:0007669"/>
    <property type="project" value="TreeGrafter"/>
</dbReference>
<dbReference type="GO" id="GO:0005739">
    <property type="term" value="C:mitochondrion"/>
    <property type="evidence" value="ECO:0007669"/>
    <property type="project" value="TreeGrafter"/>
</dbReference>
<dbReference type="GO" id="GO:0005874">
    <property type="term" value="C:microtubule"/>
    <property type="evidence" value="ECO:0007669"/>
    <property type="project" value="TreeGrafter"/>
</dbReference>
<dbReference type="InterPro" id="IPR027417">
    <property type="entry name" value="P-loop_NTPase"/>
</dbReference>